<evidence type="ECO:0000313" key="3">
    <source>
        <dbReference type="Proteomes" id="UP001320119"/>
    </source>
</evidence>
<gene>
    <name evidence="2" type="ORF">MARGE09_P1297</name>
</gene>
<reference evidence="2 3" key="1">
    <citation type="journal article" date="2022" name="IScience">
        <title>An ultrasensitive nanofiber-based assay for enzymatic hydrolysis and deep-sea microbial degradation of cellulose.</title>
        <authorList>
            <person name="Tsudome M."/>
            <person name="Tachioka M."/>
            <person name="Miyazaki M."/>
            <person name="Uchimura K."/>
            <person name="Tsuda M."/>
            <person name="Takaki Y."/>
            <person name="Deguchi S."/>
        </authorList>
    </citation>
    <scope>NUCLEOTIDE SEQUENCE [LARGE SCALE GENOMIC DNA]</scope>
    <source>
        <strain evidence="2 3">GE09</strain>
    </source>
</reference>
<proteinExistence type="predicted"/>
<dbReference type="RefSeq" id="WP_236986571.1">
    <property type="nucleotide sequence ID" value="NZ_AP023086.1"/>
</dbReference>
<sequence>MNNSNGAVREVIESLFEQAATEVFSPIGLGLNSVTLDASICNKQIVGDSVLSVLSAAGNGIKILSSINANFATLQALYPLGDNPTADELRDWCGELNNQLVGAAKNHMLAYDCKVLMGLPTLIQGENLASISSSEACISKRVFLSGEGEIITYLSTIIEPAFTIRDEPDESLTGLTQGGELSFF</sequence>
<dbReference type="SUPFAM" id="SSF103039">
    <property type="entry name" value="CheC-like"/>
    <property type="match status" value="1"/>
</dbReference>
<accession>A0AAN2BJM3</accession>
<keyword evidence="1" id="KW-0145">Chemotaxis</keyword>
<dbReference type="InterPro" id="IPR028976">
    <property type="entry name" value="CheC-like_sf"/>
</dbReference>
<dbReference type="AlphaFoldDB" id="A0AAN2BJM3"/>
<dbReference type="Gene3D" id="3.40.1550.10">
    <property type="entry name" value="CheC-like"/>
    <property type="match status" value="1"/>
</dbReference>
<name>A0AAN2BJM3_9GAMM</name>
<evidence type="ECO:0000313" key="2">
    <source>
        <dbReference type="EMBL" id="BCD97097.1"/>
    </source>
</evidence>
<protein>
    <recommendedName>
        <fullName evidence="4">Chemotaxis phosphatase CheX-like domain-containing protein</fullName>
    </recommendedName>
</protein>
<dbReference type="GO" id="GO:0006935">
    <property type="term" value="P:chemotaxis"/>
    <property type="evidence" value="ECO:0007669"/>
    <property type="project" value="UniProtKB-KW"/>
</dbReference>
<dbReference type="Proteomes" id="UP001320119">
    <property type="component" value="Chromosome"/>
</dbReference>
<evidence type="ECO:0008006" key="4">
    <source>
        <dbReference type="Google" id="ProtNLM"/>
    </source>
</evidence>
<evidence type="ECO:0000256" key="1">
    <source>
        <dbReference type="ARBA" id="ARBA00022500"/>
    </source>
</evidence>
<organism evidence="2 3">
    <name type="scientific">Marinagarivorans cellulosilyticus</name>
    <dbReference type="NCBI Taxonomy" id="2721545"/>
    <lineage>
        <taxon>Bacteria</taxon>
        <taxon>Pseudomonadati</taxon>
        <taxon>Pseudomonadota</taxon>
        <taxon>Gammaproteobacteria</taxon>
        <taxon>Cellvibrionales</taxon>
        <taxon>Cellvibrionaceae</taxon>
        <taxon>Marinagarivorans</taxon>
    </lineage>
</organism>
<dbReference type="KEGG" id="marq:MARGE09_P1297"/>
<keyword evidence="3" id="KW-1185">Reference proteome</keyword>
<dbReference type="EMBL" id="AP023086">
    <property type="protein sequence ID" value="BCD97097.1"/>
    <property type="molecule type" value="Genomic_DNA"/>
</dbReference>